<name>A0A1N6X784_9SPIO</name>
<dbReference type="STRING" id="159291.SAMN05920897_1212"/>
<dbReference type="Proteomes" id="UP000186400">
    <property type="component" value="Unassembled WGS sequence"/>
</dbReference>
<feature type="domain" description="DUF6760" evidence="1">
    <location>
        <begin position="20"/>
        <end position="67"/>
    </location>
</feature>
<dbReference type="Pfam" id="PF20546">
    <property type="entry name" value="DUF6760"/>
    <property type="match status" value="1"/>
</dbReference>
<evidence type="ECO:0000313" key="3">
    <source>
        <dbReference type="Proteomes" id="UP000186400"/>
    </source>
</evidence>
<dbReference type="AlphaFoldDB" id="A0A1N6X784"/>
<accession>A0A1N6X784</accession>
<protein>
    <recommendedName>
        <fullName evidence="1">DUF6760 domain-containing protein</fullName>
    </recommendedName>
</protein>
<reference evidence="3" key="1">
    <citation type="submission" date="2017-01" db="EMBL/GenBank/DDBJ databases">
        <authorList>
            <person name="Varghese N."/>
            <person name="Submissions S."/>
        </authorList>
    </citation>
    <scope>NUCLEOTIDE SEQUENCE [LARGE SCALE GENOMIC DNA]</scope>
    <source>
        <strain evidence="3">ASpG1</strain>
    </source>
</reference>
<proteinExistence type="predicted"/>
<evidence type="ECO:0000313" key="2">
    <source>
        <dbReference type="EMBL" id="SIQ98173.1"/>
    </source>
</evidence>
<dbReference type="EMBL" id="FTMS01000021">
    <property type="protein sequence ID" value="SIQ98173.1"/>
    <property type="molecule type" value="Genomic_DNA"/>
</dbReference>
<organism evidence="2 3">
    <name type="scientific">Alkalispirochaeta americana</name>
    <dbReference type="NCBI Taxonomy" id="159291"/>
    <lineage>
        <taxon>Bacteria</taxon>
        <taxon>Pseudomonadati</taxon>
        <taxon>Spirochaetota</taxon>
        <taxon>Spirochaetia</taxon>
        <taxon>Spirochaetales</taxon>
        <taxon>Spirochaetaceae</taxon>
        <taxon>Alkalispirochaeta</taxon>
    </lineage>
</organism>
<gene>
    <name evidence="2" type="ORF">SAMN05920897_1212</name>
</gene>
<keyword evidence="3" id="KW-1185">Reference proteome</keyword>
<dbReference type="InterPro" id="IPR046648">
    <property type="entry name" value="DUF6760"/>
</dbReference>
<sequence>MQCDVPGGVCCTGGSVGRLPEELQREVAYIAYHLHWSRREILEMTHRERSMWVSRVNEINAEILERTRRLRREFLEQSSPDYS</sequence>
<dbReference type="RefSeq" id="WP_076489814.1">
    <property type="nucleotide sequence ID" value="NZ_FTMS01000021.1"/>
</dbReference>
<evidence type="ECO:0000259" key="1">
    <source>
        <dbReference type="Pfam" id="PF20546"/>
    </source>
</evidence>